<keyword evidence="3" id="KW-1185">Reference proteome</keyword>
<comment type="similarity">
    <text evidence="1">Belongs to the P(II) protein family.</text>
</comment>
<evidence type="ECO:0000313" key="3">
    <source>
        <dbReference type="Proteomes" id="UP000719942"/>
    </source>
</evidence>
<comment type="caution">
    <text evidence="2">The sequence shown here is derived from an EMBL/GenBank/DDBJ whole genome shotgun (WGS) entry which is preliminary data.</text>
</comment>
<protein>
    <submittedName>
        <fullName evidence="2">P-II family nitrogen regulator</fullName>
    </submittedName>
</protein>
<dbReference type="RefSeq" id="WP_219964560.1">
    <property type="nucleotide sequence ID" value="NZ_JAGFNZ010000002.1"/>
</dbReference>
<organism evidence="2 3">
    <name type="scientific">Caproiciproducens faecalis</name>
    <dbReference type="NCBI Taxonomy" id="2820301"/>
    <lineage>
        <taxon>Bacteria</taxon>
        <taxon>Bacillati</taxon>
        <taxon>Bacillota</taxon>
        <taxon>Clostridia</taxon>
        <taxon>Eubacteriales</taxon>
        <taxon>Acutalibacteraceae</taxon>
        <taxon>Caproiciproducens</taxon>
    </lineage>
</organism>
<dbReference type="PROSITE" id="PS51343">
    <property type="entry name" value="PII_GLNB_DOM"/>
    <property type="match status" value="1"/>
</dbReference>
<dbReference type="PANTHER" id="PTHR30115:SF11">
    <property type="entry name" value="NITROGEN REGULATORY PROTEIN P-II HOMOLOG"/>
    <property type="match status" value="1"/>
</dbReference>
<dbReference type="PANTHER" id="PTHR30115">
    <property type="entry name" value="NITROGEN REGULATORY PROTEIN P-II"/>
    <property type="match status" value="1"/>
</dbReference>
<dbReference type="InterPro" id="IPR015867">
    <property type="entry name" value="N-reg_PII/ATP_PRibTrfase_C"/>
</dbReference>
<dbReference type="Gene3D" id="3.30.70.120">
    <property type="match status" value="1"/>
</dbReference>
<dbReference type="SUPFAM" id="SSF54913">
    <property type="entry name" value="GlnB-like"/>
    <property type="match status" value="1"/>
</dbReference>
<evidence type="ECO:0000313" key="2">
    <source>
        <dbReference type="EMBL" id="MBW7572138.1"/>
    </source>
</evidence>
<dbReference type="PROSITE" id="PS00638">
    <property type="entry name" value="PII_GLNB_CTER"/>
    <property type="match status" value="1"/>
</dbReference>
<dbReference type="PRINTS" id="PR00340">
    <property type="entry name" value="PIIGLNB"/>
</dbReference>
<proteinExistence type="inferred from homology"/>
<name>A0ABS7DLQ3_9FIRM</name>
<dbReference type="InterPro" id="IPR017918">
    <property type="entry name" value="N-reg_PII_CS"/>
</dbReference>
<accession>A0ABS7DLQ3</accession>
<dbReference type="Pfam" id="PF00543">
    <property type="entry name" value="P-II"/>
    <property type="match status" value="1"/>
</dbReference>
<dbReference type="InterPro" id="IPR002187">
    <property type="entry name" value="N-reg_PII"/>
</dbReference>
<reference evidence="2 3" key="1">
    <citation type="submission" date="2021-03" db="EMBL/GenBank/DDBJ databases">
        <title>Caproiciproducens sp. nov. isolated from feces of cow.</title>
        <authorList>
            <person name="Choi J.-Y."/>
        </authorList>
    </citation>
    <scope>NUCLEOTIDE SEQUENCE [LARGE SCALE GENOMIC DNA]</scope>
    <source>
        <strain evidence="2 3">AGMB10547</strain>
    </source>
</reference>
<dbReference type="SMART" id="SM00938">
    <property type="entry name" value="P-II"/>
    <property type="match status" value="1"/>
</dbReference>
<evidence type="ECO:0000256" key="1">
    <source>
        <dbReference type="RuleBase" id="RU003936"/>
    </source>
</evidence>
<sequence>MKKIEAFIRPEQLEDMKEILDTLQLSGLSIMQVMGCGNQKGWKEFVRGAEIDYQFLPKIKMEMIVLDEQADSVVDSIVSKAYTGEFGDGKIFISDIGDAVRIRTGERGRKAVR</sequence>
<gene>
    <name evidence="2" type="ORF">J5W02_04870</name>
</gene>
<dbReference type="InterPro" id="IPR011322">
    <property type="entry name" value="N-reg_PII-like_a/b"/>
</dbReference>
<dbReference type="Proteomes" id="UP000719942">
    <property type="component" value="Unassembled WGS sequence"/>
</dbReference>
<dbReference type="EMBL" id="JAGFNZ010000002">
    <property type="protein sequence ID" value="MBW7572138.1"/>
    <property type="molecule type" value="Genomic_DNA"/>
</dbReference>